<dbReference type="InterPro" id="IPR050902">
    <property type="entry name" value="ABC_Transporter_SBP"/>
</dbReference>
<evidence type="ECO:0000313" key="3">
    <source>
        <dbReference type="EMBL" id="QUH31613.1"/>
    </source>
</evidence>
<dbReference type="EMBL" id="CP058561">
    <property type="protein sequence ID" value="QUH31613.1"/>
    <property type="molecule type" value="Genomic_DNA"/>
</dbReference>
<dbReference type="PANTHER" id="PTHR30535">
    <property type="entry name" value="VITAMIN B12-BINDING PROTEIN"/>
    <property type="match status" value="1"/>
</dbReference>
<evidence type="ECO:0000259" key="2">
    <source>
        <dbReference type="PROSITE" id="PS50983"/>
    </source>
</evidence>
<dbReference type="PANTHER" id="PTHR30535:SF34">
    <property type="entry name" value="MOLYBDATE-BINDING PROTEIN MOLA"/>
    <property type="match status" value="1"/>
</dbReference>
<dbReference type="KEGG" id="vgu:HYG85_22850"/>
<reference evidence="3 4" key="1">
    <citation type="submission" date="2020-07" db="EMBL/GenBank/DDBJ databases">
        <title>Vallitalea guaymasensis genome.</title>
        <authorList>
            <person name="Postec A."/>
        </authorList>
    </citation>
    <scope>NUCLEOTIDE SEQUENCE [LARGE SCALE GENOMIC DNA]</scope>
    <source>
        <strain evidence="3 4">Ra1766G1</strain>
    </source>
</reference>
<dbReference type="Gene3D" id="1.20.58.2180">
    <property type="match status" value="1"/>
</dbReference>
<comment type="similarity">
    <text evidence="1">Belongs to the bacterial solute-binding protein 8 family.</text>
</comment>
<dbReference type="GO" id="GO:0071281">
    <property type="term" value="P:cellular response to iron ion"/>
    <property type="evidence" value="ECO:0007669"/>
    <property type="project" value="TreeGrafter"/>
</dbReference>
<sequence>MKSMRMITIITIISLVLVQLTGCSVNNENKVATTVNEDNKEAGSKDKDITRVTIISPPIFSIYLSASPKDTTVVGINGRAFSTANEKVLAELYPGYKDINTSFINNEFVVNTEELLKLSPDIIFYYGDNQKNELDKLNVESVDMMINKDRDPEQMTIQWEKHLEEALDVSNENTIEKEWERSNNKADELLKDNSTKKKGLYIFSYINGKITASGNNSYGDNFFNKAGIENVAKDLQGCKEVSMEQIYEWNPDIVFIFLGMPATPIINNKATNQDWSLIQAYKDKAIYDIPQAVYSWGAPSADSPVMPLWLISKTYPDLMNRDDFITYLKGYYNRIYDIELNDTLVEDILKPKEVKGK</sequence>
<name>A0A8J8SE66_9FIRM</name>
<organism evidence="3 4">
    <name type="scientific">Vallitalea guaymasensis</name>
    <dbReference type="NCBI Taxonomy" id="1185412"/>
    <lineage>
        <taxon>Bacteria</taxon>
        <taxon>Bacillati</taxon>
        <taxon>Bacillota</taxon>
        <taxon>Clostridia</taxon>
        <taxon>Lachnospirales</taxon>
        <taxon>Vallitaleaceae</taxon>
        <taxon>Vallitalea</taxon>
    </lineage>
</organism>
<dbReference type="InterPro" id="IPR002491">
    <property type="entry name" value="ABC_transptr_periplasmic_BD"/>
</dbReference>
<dbReference type="PROSITE" id="PS50983">
    <property type="entry name" value="FE_B12_PBP"/>
    <property type="match status" value="1"/>
</dbReference>
<proteinExistence type="inferred from homology"/>
<evidence type="ECO:0000256" key="1">
    <source>
        <dbReference type="ARBA" id="ARBA00008814"/>
    </source>
</evidence>
<protein>
    <submittedName>
        <fullName evidence="3">ABC transporter substrate-binding protein</fullName>
    </submittedName>
</protein>
<dbReference type="SUPFAM" id="SSF53807">
    <property type="entry name" value="Helical backbone' metal receptor"/>
    <property type="match status" value="1"/>
</dbReference>
<feature type="domain" description="Fe/B12 periplasmic-binding" evidence="2">
    <location>
        <begin position="51"/>
        <end position="318"/>
    </location>
</feature>
<dbReference type="Gene3D" id="3.40.50.1980">
    <property type="entry name" value="Nitrogenase molybdenum iron protein domain"/>
    <property type="match status" value="2"/>
</dbReference>
<keyword evidence="4" id="KW-1185">Reference proteome</keyword>
<dbReference type="RefSeq" id="WP_212691580.1">
    <property type="nucleotide sequence ID" value="NZ_CP058561.1"/>
</dbReference>
<gene>
    <name evidence="3" type="ORF">HYG85_22850</name>
</gene>
<dbReference type="Proteomes" id="UP000677305">
    <property type="component" value="Chromosome"/>
</dbReference>
<accession>A0A8J8SE66</accession>
<evidence type="ECO:0000313" key="4">
    <source>
        <dbReference type="Proteomes" id="UP000677305"/>
    </source>
</evidence>
<dbReference type="Pfam" id="PF01497">
    <property type="entry name" value="Peripla_BP_2"/>
    <property type="match status" value="1"/>
</dbReference>
<dbReference type="AlphaFoldDB" id="A0A8J8SE66"/>